<organism evidence="1 2">
    <name type="scientific">Laurencia snackeyi</name>
    <dbReference type="NCBI Taxonomy" id="1858662"/>
    <lineage>
        <taxon>Eukaryota</taxon>
        <taxon>Rhodophyta</taxon>
        <taxon>Florideophyceae</taxon>
        <taxon>Rhodymeniophycidae</taxon>
        <taxon>Ceramiales</taxon>
        <taxon>Rhodomelaceae</taxon>
        <taxon>Laurencieae</taxon>
        <taxon>Laurencia</taxon>
    </lineage>
</organism>
<sequence>MSFNQKLDLLIISLKALETSKNNTIIKTAKNRKTKNLNVYLISLEELSINLKRYNNILYTHLTKAILNLYILHKKINHCSVSKKANLILKSYTSYKESKKIKQYIRKFNYLYFKRNEYYNEYKYINYTSKIEINKIAIINLYLITTLINKQGIYILIQYLSK</sequence>
<evidence type="ECO:0000313" key="2">
    <source>
        <dbReference type="Proteomes" id="UP000307987"/>
    </source>
</evidence>
<evidence type="ECO:0000313" key="1">
    <source>
        <dbReference type="EMBL" id="CRF40214.1"/>
    </source>
</evidence>
<dbReference type="EMBL" id="LN833431">
    <property type="protein sequence ID" value="CRF40214.1"/>
    <property type="molecule type" value="Genomic_DNA"/>
</dbReference>
<protein>
    <submittedName>
        <fullName evidence="1">Uncharacterized protein</fullName>
    </submittedName>
</protein>
<dbReference type="AlphaFoldDB" id="A0A0G4KBW1"/>
<gene>
    <name evidence="1" type="primary">orf162b</name>
</gene>
<name>A0A0G4KBW1_9FLOR</name>
<reference evidence="2" key="1">
    <citation type="journal article" date="2017" name="BMC Genomics">
        <title>Complete chloroplast genome of Gracilaria firma (Gracilariaceae, Rhodophyta), with discussion on the use of chloroplast phylogenomics in the subclass Rhodymeniophycidae.</title>
        <authorList>
            <person name="Ng P.K."/>
            <person name="Lin S.M."/>
            <person name="Lim P.E."/>
            <person name="Liu L.C."/>
            <person name="Chen C.M."/>
            <person name="Pai T.W."/>
        </authorList>
    </citation>
    <scope>NUCLEOTIDE SEQUENCE [LARGE SCALE GENOMIC DNA]</scope>
</reference>
<accession>A0A0G4KBW1</accession>
<proteinExistence type="predicted"/>
<dbReference type="Proteomes" id="UP000307987">
    <property type="component" value="Plastid JFC0032_plastid"/>
</dbReference>
<keyword evidence="1" id="KW-0934">Plastid</keyword>
<geneLocation type="plastid" evidence="1"/>